<comment type="subcellular location">
    <subcellularLocation>
        <location evidence="1">Secreted</location>
    </subcellularLocation>
</comment>
<proteinExistence type="predicted"/>
<dbReference type="InterPro" id="IPR036058">
    <property type="entry name" value="Kazal_dom_sf"/>
</dbReference>
<dbReference type="GeneTree" id="ENSGT01040000241496"/>
<dbReference type="PANTHER" id="PTHR21312">
    <property type="entry name" value="SERINE PROTEASE INHIBITOR"/>
    <property type="match status" value="1"/>
</dbReference>
<evidence type="ECO:0000256" key="4">
    <source>
        <dbReference type="ARBA" id="ARBA00023157"/>
    </source>
</evidence>
<name>G3SRS7_LOXAF</name>
<dbReference type="SUPFAM" id="SSF100895">
    <property type="entry name" value="Kazal-type serine protease inhibitors"/>
    <property type="match status" value="1"/>
</dbReference>
<keyword evidence="2" id="KW-0964">Secreted</keyword>
<dbReference type="Pfam" id="PF00050">
    <property type="entry name" value="Kazal_1"/>
    <property type="match status" value="1"/>
</dbReference>
<accession>G3SRS7</accession>
<evidence type="ECO:0000256" key="2">
    <source>
        <dbReference type="ARBA" id="ARBA00022525"/>
    </source>
</evidence>
<dbReference type="SMART" id="SM00280">
    <property type="entry name" value="KAZAL"/>
    <property type="match status" value="1"/>
</dbReference>
<dbReference type="GO" id="GO:0005576">
    <property type="term" value="C:extracellular region"/>
    <property type="evidence" value="ECO:0007669"/>
    <property type="project" value="UniProtKB-SubCell"/>
</dbReference>
<keyword evidence="8" id="KW-1185">Reference proteome</keyword>
<feature type="chain" id="PRO_5003454415" description="Kazal-like domain-containing protein" evidence="5">
    <location>
        <begin position="22"/>
        <end position="77"/>
    </location>
</feature>
<evidence type="ECO:0000313" key="7">
    <source>
        <dbReference type="Ensembl" id="ENSLAFP00000002616.2"/>
    </source>
</evidence>
<reference evidence="7" key="2">
    <citation type="submission" date="2025-08" db="UniProtKB">
        <authorList>
            <consortium name="Ensembl"/>
        </authorList>
    </citation>
    <scope>IDENTIFICATION</scope>
    <source>
        <strain evidence="7">Isolate ISIS603380</strain>
    </source>
</reference>
<sequence length="77" mass="8522">MAISLWMITLAVTALLIMDRASPPQPNCEHMAEFPCCSQTLSPDCGTDTVTCNNECQLCLAWMKTKKDIQILKDGKC</sequence>
<feature type="signal peptide" evidence="5">
    <location>
        <begin position="1"/>
        <end position="21"/>
    </location>
</feature>
<reference evidence="7" key="3">
    <citation type="submission" date="2025-09" db="UniProtKB">
        <authorList>
            <consortium name="Ensembl"/>
        </authorList>
    </citation>
    <scope>IDENTIFICATION</scope>
    <source>
        <strain evidence="7">Isolate ISIS603380</strain>
    </source>
</reference>
<keyword evidence="4" id="KW-1015">Disulfide bond</keyword>
<keyword evidence="3" id="KW-0646">Protease inhibitor</keyword>
<keyword evidence="5" id="KW-0732">Signal</keyword>
<dbReference type="PROSITE" id="PS51465">
    <property type="entry name" value="KAZAL_2"/>
    <property type="match status" value="1"/>
</dbReference>
<dbReference type="AlphaFoldDB" id="G3SRS7"/>
<dbReference type="GO" id="GO:0030414">
    <property type="term" value="F:peptidase inhibitor activity"/>
    <property type="evidence" value="ECO:0007669"/>
    <property type="project" value="UniProtKB-KW"/>
</dbReference>
<dbReference type="HOGENOM" id="CLU_169765_2_0_1"/>
<dbReference type="Gene3D" id="3.30.60.30">
    <property type="match status" value="1"/>
</dbReference>
<dbReference type="eggNOG" id="KOG3649">
    <property type="taxonomic scope" value="Eukaryota"/>
</dbReference>
<dbReference type="Proteomes" id="UP000007646">
    <property type="component" value="Unassembled WGS sequence"/>
</dbReference>
<evidence type="ECO:0000259" key="6">
    <source>
        <dbReference type="PROSITE" id="PS51465"/>
    </source>
</evidence>
<dbReference type="Ensembl" id="ENSLAFT00000003148.2">
    <property type="protein sequence ID" value="ENSLAFP00000002616.2"/>
    <property type="gene ID" value="ENSLAFG00000003149.2"/>
</dbReference>
<evidence type="ECO:0000256" key="3">
    <source>
        <dbReference type="ARBA" id="ARBA00022690"/>
    </source>
</evidence>
<evidence type="ECO:0000313" key="8">
    <source>
        <dbReference type="Proteomes" id="UP000007646"/>
    </source>
</evidence>
<dbReference type="STRING" id="9785.ENSLAFP00000002616"/>
<reference evidence="7 8" key="1">
    <citation type="submission" date="2009-06" db="EMBL/GenBank/DDBJ databases">
        <title>The Genome Sequence of Loxodonta africana (African elephant).</title>
        <authorList>
            <person name="Di Palma F."/>
            <person name="Heiman D."/>
            <person name="Young S."/>
            <person name="Johnson J."/>
            <person name="Lander E.S."/>
            <person name="Lindblad-Toh K."/>
        </authorList>
    </citation>
    <scope>NUCLEOTIDE SEQUENCE [LARGE SCALE GENOMIC DNA]</scope>
    <source>
        <strain evidence="7 8">Isolate ISIS603380</strain>
    </source>
</reference>
<evidence type="ECO:0000256" key="5">
    <source>
        <dbReference type="SAM" id="SignalP"/>
    </source>
</evidence>
<evidence type="ECO:0000256" key="1">
    <source>
        <dbReference type="ARBA" id="ARBA00004613"/>
    </source>
</evidence>
<dbReference type="PANTHER" id="PTHR21312:SF28">
    <property type="entry name" value="OVOINHIBITOR-RELATED"/>
    <property type="match status" value="1"/>
</dbReference>
<dbReference type="OMA" id="NECHLCL"/>
<dbReference type="InterPro" id="IPR002350">
    <property type="entry name" value="Kazal_dom"/>
</dbReference>
<organism evidence="7 8">
    <name type="scientific">Loxodonta africana</name>
    <name type="common">African elephant</name>
    <dbReference type="NCBI Taxonomy" id="9785"/>
    <lineage>
        <taxon>Eukaryota</taxon>
        <taxon>Metazoa</taxon>
        <taxon>Chordata</taxon>
        <taxon>Craniata</taxon>
        <taxon>Vertebrata</taxon>
        <taxon>Euteleostomi</taxon>
        <taxon>Mammalia</taxon>
        <taxon>Eutheria</taxon>
        <taxon>Afrotheria</taxon>
        <taxon>Proboscidea</taxon>
        <taxon>Elephantidae</taxon>
        <taxon>Loxodonta</taxon>
    </lineage>
</organism>
<feature type="domain" description="Kazal-like" evidence="6">
    <location>
        <begin position="22"/>
        <end position="77"/>
    </location>
</feature>
<protein>
    <recommendedName>
        <fullName evidence="6">Kazal-like domain-containing protein</fullName>
    </recommendedName>
</protein>
<dbReference type="InParanoid" id="G3SRS7"/>
<dbReference type="FunCoup" id="G3SRS7">
    <property type="interactions" value="1"/>
</dbReference>